<sequence>MYLLRLKELRESRGLTQTELAQLMQVVPRQYQRYERGEQEPRLAGWIFLADLYDVSLDYLVGRSDDPTRYGASAPEKEGPALEHSGL</sequence>
<dbReference type="SMART" id="SM00530">
    <property type="entry name" value="HTH_XRE"/>
    <property type="match status" value="1"/>
</dbReference>
<feature type="domain" description="HTH cro/C1-type" evidence="3">
    <location>
        <begin position="6"/>
        <end position="60"/>
    </location>
</feature>
<dbReference type="PANTHER" id="PTHR46558:SF14">
    <property type="entry name" value="HTH-TYPE TRANSCRIPTIONAL REGULATOR ANSR"/>
    <property type="match status" value="1"/>
</dbReference>
<dbReference type="GeneID" id="93228684"/>
<evidence type="ECO:0000313" key="4">
    <source>
        <dbReference type="EMBL" id="PVY47363.1"/>
    </source>
</evidence>
<feature type="region of interest" description="Disordered" evidence="2">
    <location>
        <begin position="67"/>
        <end position="87"/>
    </location>
</feature>
<dbReference type="Gene3D" id="1.10.260.40">
    <property type="entry name" value="lambda repressor-like DNA-binding domains"/>
    <property type="match status" value="1"/>
</dbReference>
<evidence type="ECO:0000259" key="3">
    <source>
        <dbReference type="PROSITE" id="PS50943"/>
    </source>
</evidence>
<dbReference type="PROSITE" id="PS50943">
    <property type="entry name" value="HTH_CROC1"/>
    <property type="match status" value="1"/>
</dbReference>
<dbReference type="PANTHER" id="PTHR46558">
    <property type="entry name" value="TRACRIPTIONAL REGULATORY PROTEIN-RELATED-RELATED"/>
    <property type="match status" value="1"/>
</dbReference>
<proteinExistence type="predicted"/>
<organism evidence="4 5">
    <name type="scientific">Intestinimonas butyriciproducens</name>
    <dbReference type="NCBI Taxonomy" id="1297617"/>
    <lineage>
        <taxon>Bacteria</taxon>
        <taxon>Bacillati</taxon>
        <taxon>Bacillota</taxon>
        <taxon>Clostridia</taxon>
        <taxon>Eubacteriales</taxon>
        <taxon>Intestinimonas</taxon>
    </lineage>
</organism>
<dbReference type="GO" id="GO:0003677">
    <property type="term" value="F:DNA binding"/>
    <property type="evidence" value="ECO:0007669"/>
    <property type="project" value="UniProtKB-KW"/>
</dbReference>
<dbReference type="CDD" id="cd00093">
    <property type="entry name" value="HTH_XRE"/>
    <property type="match status" value="1"/>
</dbReference>
<evidence type="ECO:0000256" key="2">
    <source>
        <dbReference type="SAM" id="MobiDB-lite"/>
    </source>
</evidence>
<dbReference type="InterPro" id="IPR010982">
    <property type="entry name" value="Lambda_DNA-bd_dom_sf"/>
</dbReference>
<dbReference type="SUPFAM" id="SSF47413">
    <property type="entry name" value="lambda repressor-like DNA-binding domains"/>
    <property type="match status" value="1"/>
</dbReference>
<dbReference type="Pfam" id="PF01381">
    <property type="entry name" value="HTH_3"/>
    <property type="match status" value="1"/>
</dbReference>
<dbReference type="OrthoDB" id="9812239at2"/>
<feature type="compositionally biased region" description="Basic and acidic residues" evidence="2">
    <location>
        <begin position="75"/>
        <end position="87"/>
    </location>
</feature>
<dbReference type="AlphaFoldDB" id="A0A2U1BFH1"/>
<dbReference type="EMBL" id="QEKK01000009">
    <property type="protein sequence ID" value="PVY47363.1"/>
    <property type="molecule type" value="Genomic_DNA"/>
</dbReference>
<keyword evidence="1 4" id="KW-0238">DNA-binding</keyword>
<comment type="caution">
    <text evidence="4">The sequence shown here is derived from an EMBL/GenBank/DDBJ whole genome shotgun (WGS) entry which is preliminary data.</text>
</comment>
<reference evidence="4 5" key="1">
    <citation type="submission" date="2018-04" db="EMBL/GenBank/DDBJ databases">
        <title>Genomic Encyclopedia of Type Strains, Phase IV (KMG-IV): sequencing the most valuable type-strain genomes for metagenomic binning, comparative biology and taxonomic classification.</title>
        <authorList>
            <person name="Goeker M."/>
        </authorList>
    </citation>
    <scope>NUCLEOTIDE SEQUENCE [LARGE SCALE GENOMIC DNA]</scope>
    <source>
        <strain evidence="4 5">DSM 26588</strain>
    </source>
</reference>
<dbReference type="Proteomes" id="UP000245778">
    <property type="component" value="Unassembled WGS sequence"/>
</dbReference>
<dbReference type="InterPro" id="IPR001387">
    <property type="entry name" value="Cro/C1-type_HTH"/>
</dbReference>
<evidence type="ECO:0000256" key="1">
    <source>
        <dbReference type="ARBA" id="ARBA00023125"/>
    </source>
</evidence>
<dbReference type="RefSeq" id="WP_075704195.1">
    <property type="nucleotide sequence ID" value="NZ_CAMREZ010000003.1"/>
</dbReference>
<accession>A0A2U1BFH1</accession>
<gene>
    <name evidence="4" type="ORF">C7373_10921</name>
</gene>
<name>A0A2U1BFH1_9FIRM</name>
<evidence type="ECO:0000313" key="5">
    <source>
        <dbReference type="Proteomes" id="UP000245778"/>
    </source>
</evidence>
<protein>
    <submittedName>
        <fullName evidence="4">DNA-binding XRE family transcriptional regulator</fullName>
    </submittedName>
</protein>